<proteinExistence type="predicted"/>
<evidence type="ECO:0000313" key="2">
    <source>
        <dbReference type="EMBL" id="MPC27108.1"/>
    </source>
</evidence>
<dbReference type="InterPro" id="IPR019319">
    <property type="entry name" value="Plg-R(KT)"/>
</dbReference>
<reference evidence="2 3" key="1">
    <citation type="submission" date="2019-05" db="EMBL/GenBank/DDBJ databases">
        <title>Another draft genome of Portunus trituberculatus and its Hox gene families provides insights of decapod evolution.</title>
        <authorList>
            <person name="Jeong J.-H."/>
            <person name="Song I."/>
            <person name="Kim S."/>
            <person name="Choi T."/>
            <person name="Kim D."/>
            <person name="Ryu S."/>
            <person name="Kim W."/>
        </authorList>
    </citation>
    <scope>NUCLEOTIDE SEQUENCE [LARGE SCALE GENOMIC DNA]</scope>
    <source>
        <tissue evidence="2">Muscle</tissue>
    </source>
</reference>
<accession>A0A5B7E019</accession>
<keyword evidence="1" id="KW-0812">Transmembrane</keyword>
<protein>
    <submittedName>
        <fullName evidence="2">Plasminogen receptor (KT)</fullName>
    </submittedName>
</protein>
<dbReference type="PANTHER" id="PTHR13411:SF6">
    <property type="entry name" value="PLASMINOGEN RECEPTOR (KT)"/>
    <property type="match status" value="1"/>
</dbReference>
<feature type="transmembrane region" description="Helical" evidence="1">
    <location>
        <begin position="88"/>
        <end position="107"/>
    </location>
</feature>
<gene>
    <name evidence="2" type="primary">PLGRKT</name>
    <name evidence="2" type="ORF">E2C01_020268</name>
</gene>
<dbReference type="Pfam" id="PF10166">
    <property type="entry name" value="DUF2368"/>
    <property type="match status" value="1"/>
</dbReference>
<keyword evidence="3" id="KW-1185">Reference proteome</keyword>
<dbReference type="PANTHER" id="PTHR13411">
    <property type="entry name" value="PLASMINOGEN RECEPTOR (KT)"/>
    <property type="match status" value="1"/>
</dbReference>
<dbReference type="AlphaFoldDB" id="A0A5B7E019"/>
<keyword evidence="1" id="KW-1133">Transmembrane helix</keyword>
<comment type="caution">
    <text evidence="2">The sequence shown here is derived from an EMBL/GenBank/DDBJ whole genome shotgun (WGS) entry which is preliminary data.</text>
</comment>
<keyword evidence="2" id="KW-0675">Receptor</keyword>
<dbReference type="EMBL" id="VSRR010001693">
    <property type="protein sequence ID" value="MPC27108.1"/>
    <property type="molecule type" value="Genomic_DNA"/>
</dbReference>
<evidence type="ECO:0000256" key="1">
    <source>
        <dbReference type="SAM" id="Phobius"/>
    </source>
</evidence>
<name>A0A5B7E019_PORTR</name>
<evidence type="ECO:0000313" key="3">
    <source>
        <dbReference type="Proteomes" id="UP000324222"/>
    </source>
</evidence>
<dbReference type="GO" id="GO:0005886">
    <property type="term" value="C:plasma membrane"/>
    <property type="evidence" value="ECO:0007669"/>
    <property type="project" value="InterPro"/>
</dbReference>
<keyword evidence="1" id="KW-0472">Membrane</keyword>
<dbReference type="OrthoDB" id="10256697at2759"/>
<dbReference type="Proteomes" id="UP000324222">
    <property type="component" value="Unassembled WGS sequence"/>
</dbReference>
<organism evidence="2 3">
    <name type="scientific">Portunus trituberculatus</name>
    <name type="common">Swimming crab</name>
    <name type="synonym">Neptunus trituberculatus</name>
    <dbReference type="NCBI Taxonomy" id="210409"/>
    <lineage>
        <taxon>Eukaryota</taxon>
        <taxon>Metazoa</taxon>
        <taxon>Ecdysozoa</taxon>
        <taxon>Arthropoda</taxon>
        <taxon>Crustacea</taxon>
        <taxon>Multicrustacea</taxon>
        <taxon>Malacostraca</taxon>
        <taxon>Eumalacostraca</taxon>
        <taxon>Eucarida</taxon>
        <taxon>Decapoda</taxon>
        <taxon>Pleocyemata</taxon>
        <taxon>Brachyura</taxon>
        <taxon>Eubrachyura</taxon>
        <taxon>Portunoidea</taxon>
        <taxon>Portunidae</taxon>
        <taxon>Portuninae</taxon>
        <taxon>Portunus</taxon>
    </lineage>
</organism>
<sequence>MGNVNKTMMEVTRKNQEFMLETQRVQVRVGSRMCLDLCTTLPCFPNLRWVTFVIHIKSITSKLERQIHMQNEMREKMMSMQIARSRELLYWFGSFYVVAAIGMITGFRRTRKPGTLVPLLPLSFILAYQADLAYGSKLNRIKMEAENILMFERDLVSVPMGVPTPSTIDEARERQEENKRLNKVHEVFI</sequence>